<organism evidence="2 3">
    <name type="scientific">Colletotrichum asianum</name>
    <dbReference type="NCBI Taxonomy" id="702518"/>
    <lineage>
        <taxon>Eukaryota</taxon>
        <taxon>Fungi</taxon>
        <taxon>Dikarya</taxon>
        <taxon>Ascomycota</taxon>
        <taxon>Pezizomycotina</taxon>
        <taxon>Sordariomycetes</taxon>
        <taxon>Hypocreomycetidae</taxon>
        <taxon>Glomerellales</taxon>
        <taxon>Glomerellaceae</taxon>
        <taxon>Colletotrichum</taxon>
        <taxon>Colletotrichum gloeosporioides species complex</taxon>
    </lineage>
</organism>
<dbReference type="GO" id="GO:0006629">
    <property type="term" value="P:lipid metabolic process"/>
    <property type="evidence" value="ECO:0007669"/>
    <property type="project" value="InterPro"/>
</dbReference>
<dbReference type="SUPFAM" id="SSF51695">
    <property type="entry name" value="PLC-like phosphodiesterases"/>
    <property type="match status" value="1"/>
</dbReference>
<name>A0A8H3ZLA9_9PEZI</name>
<dbReference type="AlphaFoldDB" id="A0A8H3ZLA9"/>
<keyword evidence="3" id="KW-1185">Reference proteome</keyword>
<dbReference type="GO" id="GO:0008081">
    <property type="term" value="F:phosphoric diester hydrolase activity"/>
    <property type="evidence" value="ECO:0007669"/>
    <property type="project" value="InterPro"/>
</dbReference>
<dbReference type="InterPro" id="IPR000909">
    <property type="entry name" value="PLipase_C_PInositol-sp_X_dom"/>
</dbReference>
<dbReference type="EMBL" id="WOWK01000047">
    <property type="protein sequence ID" value="KAF0324054.1"/>
    <property type="molecule type" value="Genomic_DNA"/>
</dbReference>
<feature type="domain" description="Phosphatidylinositol-specific phospholipase C X" evidence="1">
    <location>
        <begin position="171"/>
        <end position="235"/>
    </location>
</feature>
<dbReference type="Proteomes" id="UP000434172">
    <property type="component" value="Unassembled WGS sequence"/>
</dbReference>
<protein>
    <submittedName>
        <fullName evidence="2">1-phosphatidylinositol phosphodiesterase</fullName>
    </submittedName>
</protein>
<proteinExistence type="predicted"/>
<accession>A0A8H3ZLA9</accession>
<comment type="caution">
    <text evidence="2">The sequence shown here is derived from an EMBL/GenBank/DDBJ whole genome shotgun (WGS) entry which is preliminary data.</text>
</comment>
<dbReference type="InterPro" id="IPR017946">
    <property type="entry name" value="PLC-like_Pdiesterase_TIM-brl"/>
</dbReference>
<gene>
    <name evidence="2" type="ORF">GQ607_008759</name>
</gene>
<dbReference type="Pfam" id="PF00388">
    <property type="entry name" value="PI-PLC-X"/>
    <property type="match status" value="1"/>
</dbReference>
<dbReference type="PANTHER" id="PTHR13593">
    <property type="match status" value="1"/>
</dbReference>
<evidence type="ECO:0000313" key="3">
    <source>
        <dbReference type="Proteomes" id="UP000434172"/>
    </source>
</evidence>
<evidence type="ECO:0000313" key="2">
    <source>
        <dbReference type="EMBL" id="KAF0324054.1"/>
    </source>
</evidence>
<dbReference type="Gene3D" id="3.20.20.190">
    <property type="entry name" value="Phosphatidylinositol (PI) phosphodiesterase"/>
    <property type="match status" value="1"/>
</dbReference>
<evidence type="ECO:0000259" key="1">
    <source>
        <dbReference type="Pfam" id="PF00388"/>
    </source>
</evidence>
<dbReference type="OrthoDB" id="1046782at2759"/>
<dbReference type="PROSITE" id="PS50007">
    <property type="entry name" value="PIPLC_X_DOMAIN"/>
    <property type="match status" value="1"/>
</dbReference>
<dbReference type="PANTHER" id="PTHR13593:SF113">
    <property type="entry name" value="SI:DKEY-266F7.9"/>
    <property type="match status" value="1"/>
</dbReference>
<dbReference type="CDD" id="cd08557">
    <property type="entry name" value="PI-PLCc_bacteria_like"/>
    <property type="match status" value="1"/>
</dbReference>
<reference evidence="2 3" key="1">
    <citation type="submission" date="2019-12" db="EMBL/GenBank/DDBJ databases">
        <title>A genome sequence resource for the geographically widespread anthracnose pathogen Colletotrichum asianum.</title>
        <authorList>
            <person name="Meng Y."/>
        </authorList>
    </citation>
    <scope>NUCLEOTIDE SEQUENCE [LARGE SCALE GENOMIC DNA]</scope>
    <source>
        <strain evidence="2 3">ICMP 18580</strain>
    </source>
</reference>
<sequence>MAVGSKSPLASFLQREAEKWRGHQVVVWKCDKGEIEFSCDTLHAHFDQGGMKPHNMWGKGSHNYGLCVILHGTFRYINSSVNKDNHNLWVLSNSTQPDACKFNEEKGVSFAAQPRLNSTSWMKYLSDELPLDKVTLPGTRYSCASASNIEDADVHIEPENETLIGKIKEMHKHHDDSISKQLNKGIRLLDICCGVDNFVSHGPLTIANTYVEDALDAVKKFVKKHDTETVVVSLNWSSSCVKVLDSAKPWRGGGSSTHDDTIPPGFRDYIKAITKDEVFYTGNTWPKLSTARGKVVIACGWKTGDHDHGDHWGVHYQPPKWQLARFSTPYVLDELISERWEKIQNELHTSPRKHQAVVLAASLQHDPYTETGWIEPRKTAAGLQEILRKHIEEQRKKICGLWVHGDFMEKDTIMAIAKLNWEGFKKNEQRFQLGISPSQAQQALRKCRDTLKYPRQPHAQRKRVRIYSLKDPLR</sequence>
<dbReference type="InterPro" id="IPR051057">
    <property type="entry name" value="PI-PLC_domain"/>
</dbReference>